<dbReference type="PANTHER" id="PTHR33495:SF2">
    <property type="entry name" value="ANTI-SIGMA FACTOR ANTAGONIST TM_1081-RELATED"/>
    <property type="match status" value="1"/>
</dbReference>
<evidence type="ECO:0000259" key="1">
    <source>
        <dbReference type="PROSITE" id="PS50801"/>
    </source>
</evidence>
<name>A0A5S4G7Y5_9ACTN</name>
<feature type="domain" description="STAS" evidence="1">
    <location>
        <begin position="25"/>
        <end position="127"/>
    </location>
</feature>
<dbReference type="CDD" id="cd07043">
    <property type="entry name" value="STAS_anti-anti-sigma_factors"/>
    <property type="match status" value="1"/>
</dbReference>
<dbReference type="RefSeq" id="WP_138641038.1">
    <property type="nucleotide sequence ID" value="NZ_VCKZ01000404.1"/>
</dbReference>
<dbReference type="Proteomes" id="UP000305238">
    <property type="component" value="Unassembled WGS sequence"/>
</dbReference>
<dbReference type="PANTHER" id="PTHR33495">
    <property type="entry name" value="ANTI-SIGMA FACTOR ANTAGONIST TM_1081-RELATED-RELATED"/>
    <property type="match status" value="1"/>
</dbReference>
<organism evidence="2 3">
    <name type="scientific">Actinomadura geliboluensis</name>
    <dbReference type="NCBI Taxonomy" id="882440"/>
    <lineage>
        <taxon>Bacteria</taxon>
        <taxon>Bacillati</taxon>
        <taxon>Actinomycetota</taxon>
        <taxon>Actinomycetes</taxon>
        <taxon>Streptosporangiales</taxon>
        <taxon>Thermomonosporaceae</taxon>
        <taxon>Actinomadura</taxon>
    </lineage>
</organism>
<dbReference type="SUPFAM" id="SSF52091">
    <property type="entry name" value="SpoIIaa-like"/>
    <property type="match status" value="1"/>
</dbReference>
<proteinExistence type="predicted"/>
<sequence length="130" mass="13474">MTSSPDGSSSVRRMSVEWGADGPWLTVALGGELDVVTAPALLDQVGLLIAQETPPRIALELSQLSGCDSSGINAFVRLWKRAGAAGGELVLLRPPARVAELLNRVGLDGHLRVCARLPAVSGAGPDLDPV</sequence>
<protein>
    <submittedName>
        <fullName evidence="2">STAS domain-containing protein</fullName>
    </submittedName>
</protein>
<dbReference type="PROSITE" id="PS50801">
    <property type="entry name" value="STAS"/>
    <property type="match status" value="1"/>
</dbReference>
<keyword evidence="3" id="KW-1185">Reference proteome</keyword>
<dbReference type="InterPro" id="IPR036513">
    <property type="entry name" value="STAS_dom_sf"/>
</dbReference>
<dbReference type="EMBL" id="VCKZ01000404">
    <property type="protein sequence ID" value="TMR28959.1"/>
    <property type="molecule type" value="Genomic_DNA"/>
</dbReference>
<dbReference type="Gene3D" id="3.30.750.24">
    <property type="entry name" value="STAS domain"/>
    <property type="match status" value="1"/>
</dbReference>
<dbReference type="GO" id="GO:0043856">
    <property type="term" value="F:anti-sigma factor antagonist activity"/>
    <property type="evidence" value="ECO:0007669"/>
    <property type="project" value="TreeGrafter"/>
</dbReference>
<accession>A0A5S4G7Y5</accession>
<reference evidence="2 3" key="1">
    <citation type="submission" date="2019-05" db="EMBL/GenBank/DDBJ databases">
        <title>Draft genome sequence of Actinomadura geliboluensis A8036.</title>
        <authorList>
            <person name="Saricaoglu S."/>
            <person name="Isik K."/>
        </authorList>
    </citation>
    <scope>NUCLEOTIDE SEQUENCE [LARGE SCALE GENOMIC DNA]</scope>
    <source>
        <strain evidence="2 3">A8036</strain>
    </source>
</reference>
<evidence type="ECO:0000313" key="3">
    <source>
        <dbReference type="Proteomes" id="UP000305238"/>
    </source>
</evidence>
<comment type="caution">
    <text evidence="2">The sequence shown here is derived from an EMBL/GenBank/DDBJ whole genome shotgun (WGS) entry which is preliminary data.</text>
</comment>
<dbReference type="Pfam" id="PF01740">
    <property type="entry name" value="STAS"/>
    <property type="match status" value="1"/>
</dbReference>
<dbReference type="InterPro" id="IPR002645">
    <property type="entry name" value="STAS_dom"/>
</dbReference>
<dbReference type="AlphaFoldDB" id="A0A5S4G7Y5"/>
<gene>
    <name evidence="2" type="ORF">ETD96_36520</name>
</gene>
<evidence type="ECO:0000313" key="2">
    <source>
        <dbReference type="EMBL" id="TMR28959.1"/>
    </source>
</evidence>
<dbReference type="OrthoDB" id="3483260at2"/>